<dbReference type="GeneID" id="112551467"/>
<keyword evidence="3" id="KW-0268">Exocytosis</keyword>
<keyword evidence="9" id="KW-1185">Reference proteome</keyword>
<dbReference type="STRING" id="38654.A0A3Q0H8M6"/>
<dbReference type="GO" id="GO:0043195">
    <property type="term" value="C:terminal bouton"/>
    <property type="evidence" value="ECO:0007669"/>
    <property type="project" value="TreeGrafter"/>
</dbReference>
<organism evidence="9 10">
    <name type="scientific">Alligator sinensis</name>
    <name type="common">Chinese alligator</name>
    <dbReference type="NCBI Taxonomy" id="38654"/>
    <lineage>
        <taxon>Eukaryota</taxon>
        <taxon>Metazoa</taxon>
        <taxon>Chordata</taxon>
        <taxon>Craniata</taxon>
        <taxon>Vertebrata</taxon>
        <taxon>Euteleostomi</taxon>
        <taxon>Archelosauria</taxon>
        <taxon>Archosauria</taxon>
        <taxon>Crocodylia</taxon>
        <taxon>Alligatoridae</taxon>
        <taxon>Alligatorinae</taxon>
        <taxon>Alligator</taxon>
    </lineage>
</organism>
<dbReference type="RefSeq" id="XP_025068419.1">
    <property type="nucleotide sequence ID" value="XM_025212634.1"/>
</dbReference>
<evidence type="ECO:0000256" key="2">
    <source>
        <dbReference type="ARBA" id="ARBA00022448"/>
    </source>
</evidence>
<comment type="function">
    <text evidence="7">Positively regulates a late step in synaptic vesicle exocytosis.</text>
</comment>
<evidence type="ECO:0000256" key="1">
    <source>
        <dbReference type="ARBA" id="ARBA00005396"/>
    </source>
</evidence>
<evidence type="ECO:0000313" key="10">
    <source>
        <dbReference type="RefSeq" id="XP_025068419.1"/>
    </source>
</evidence>
<dbReference type="GO" id="GO:0016079">
    <property type="term" value="P:synaptic vesicle exocytosis"/>
    <property type="evidence" value="ECO:0007669"/>
    <property type="project" value="TreeGrafter"/>
</dbReference>
<dbReference type="Proteomes" id="UP000189705">
    <property type="component" value="Unplaced"/>
</dbReference>
<feature type="region of interest" description="Disordered" evidence="8">
    <location>
        <begin position="28"/>
        <end position="56"/>
    </location>
</feature>
<evidence type="ECO:0000256" key="5">
    <source>
        <dbReference type="ARBA" id="ARBA00023018"/>
    </source>
</evidence>
<accession>A0A3Q0H8M6</accession>
<name>A0A3Q0H8M6_ALLSI</name>
<evidence type="ECO:0000256" key="6">
    <source>
        <dbReference type="ARBA" id="ARBA00034103"/>
    </source>
</evidence>
<comment type="similarity">
    <text evidence="1">Belongs to the complexin/synaphin family.</text>
</comment>
<evidence type="ECO:0000313" key="9">
    <source>
        <dbReference type="Proteomes" id="UP000189705"/>
    </source>
</evidence>
<sequence length="130" mass="14021">MESAVKSAFGVPVKQLFSCISADRKDKDFQTRGGFTKGPGEHRNPKAQEEKSERDAFYAQKKAERAAMRTQLREKYQLPENKADTRQLRAAGAKMPAGQALVAAVRPFAGLAALALGSPQRSGSRGEGVG</sequence>
<dbReference type="CDD" id="cd22809">
    <property type="entry name" value="Complexin_NTD_CPLX_III_IV"/>
    <property type="match status" value="1"/>
</dbReference>
<evidence type="ECO:0000256" key="7">
    <source>
        <dbReference type="ARBA" id="ARBA00037297"/>
    </source>
</evidence>
<evidence type="ECO:0000256" key="8">
    <source>
        <dbReference type="SAM" id="MobiDB-lite"/>
    </source>
</evidence>
<dbReference type="PANTHER" id="PTHR16705:SF4">
    <property type="entry name" value="COMPLEXIN"/>
    <property type="match status" value="1"/>
</dbReference>
<proteinExistence type="inferred from homology"/>
<keyword evidence="2" id="KW-0813">Transport</keyword>
<dbReference type="AlphaFoldDB" id="A0A3Q0H8M6"/>
<comment type="subcellular location">
    <subcellularLocation>
        <location evidence="6">Synapse</location>
    </subcellularLocation>
</comment>
<dbReference type="KEGG" id="asn:112551467"/>
<dbReference type="InterPro" id="IPR008849">
    <property type="entry name" value="Synaphin"/>
</dbReference>
<dbReference type="InParanoid" id="A0A3Q0H8M6"/>
<dbReference type="GO" id="GO:0031201">
    <property type="term" value="C:SNARE complex"/>
    <property type="evidence" value="ECO:0007669"/>
    <property type="project" value="TreeGrafter"/>
</dbReference>
<evidence type="ECO:0000256" key="3">
    <source>
        <dbReference type="ARBA" id="ARBA00022483"/>
    </source>
</evidence>
<gene>
    <name evidence="10" type="primary">LOC112551467</name>
</gene>
<keyword evidence="4" id="KW-0532">Neurotransmitter transport</keyword>
<feature type="compositionally biased region" description="Basic and acidic residues" evidence="8">
    <location>
        <begin position="39"/>
        <end position="56"/>
    </location>
</feature>
<evidence type="ECO:0000256" key="4">
    <source>
        <dbReference type="ARBA" id="ARBA00022775"/>
    </source>
</evidence>
<protein>
    <submittedName>
        <fullName evidence="10">Complexin-3-like</fullName>
    </submittedName>
</protein>
<dbReference type="GO" id="GO:0046928">
    <property type="term" value="P:regulation of neurotransmitter secretion"/>
    <property type="evidence" value="ECO:0007669"/>
    <property type="project" value="TreeGrafter"/>
</dbReference>
<reference evidence="10" key="1">
    <citation type="submission" date="2025-08" db="UniProtKB">
        <authorList>
            <consortium name="RefSeq"/>
        </authorList>
    </citation>
    <scope>IDENTIFICATION</scope>
</reference>
<dbReference type="PANTHER" id="PTHR16705">
    <property type="entry name" value="COMPLEXIN"/>
    <property type="match status" value="1"/>
</dbReference>
<keyword evidence="5" id="KW-0770">Synapse</keyword>
<dbReference type="GO" id="GO:0019905">
    <property type="term" value="F:syntaxin binding"/>
    <property type="evidence" value="ECO:0007669"/>
    <property type="project" value="InterPro"/>
</dbReference>
<dbReference type="Pfam" id="PF05835">
    <property type="entry name" value="Synaphin"/>
    <property type="match status" value="1"/>
</dbReference>